<dbReference type="RefSeq" id="WP_264011237.1">
    <property type="nucleotide sequence ID" value="NZ_JACKSJ010000025.1"/>
</dbReference>
<reference evidence="2" key="2">
    <citation type="journal article" date="2022" name="BMC Genomics">
        <title>Comparative genome analysis of mycobacteria focusing on tRNA and non-coding RNA.</title>
        <authorList>
            <person name="Behra P.R.K."/>
            <person name="Pettersson B.M.F."/>
            <person name="Ramesh M."/>
            <person name="Das S."/>
            <person name="Dasgupta S."/>
            <person name="Kirsebom L.A."/>
        </authorList>
    </citation>
    <scope>NUCLEOTIDE SEQUENCE</scope>
    <source>
        <strain evidence="2">DSM 44615</strain>
    </source>
</reference>
<proteinExistence type="predicted"/>
<feature type="domain" description="VOC" evidence="1">
    <location>
        <begin position="4"/>
        <end position="112"/>
    </location>
</feature>
<gene>
    <name evidence="2" type="ORF">H7I41_03810</name>
</gene>
<dbReference type="EMBL" id="JACKSJ010000025">
    <property type="protein sequence ID" value="MCV7169049.1"/>
    <property type="molecule type" value="Genomic_DNA"/>
</dbReference>
<evidence type="ECO:0000313" key="2">
    <source>
        <dbReference type="EMBL" id="MCV7169049.1"/>
    </source>
</evidence>
<dbReference type="InterPro" id="IPR041581">
    <property type="entry name" value="Glyoxalase_6"/>
</dbReference>
<evidence type="ECO:0000313" key="3">
    <source>
        <dbReference type="Proteomes" id="UP001140293"/>
    </source>
</evidence>
<dbReference type="InterPro" id="IPR029068">
    <property type="entry name" value="Glyas_Bleomycin-R_OHBP_Dase"/>
</dbReference>
<sequence length="204" mass="22591">MPHPIHHVLVESADPSQLVRFWSALLGLPVVDGTSVALGEDAALRFAATDEPKQVKNRLHLDLATTSAEHPDDLVRSARDLGARPVDVGQTDDVPWVVLADPGGNEFCVLEPRDEYRGIGPVAAVVFDALDPRAQAQFWAELTGLPVTRSHPQYASLRQDGRFWVEFIRVDTPKRVRNRVHLVLAKHDADLPHTDPEGNEILRC</sequence>
<name>A0A9X3BL85_9MYCO</name>
<dbReference type="CDD" id="cd06587">
    <property type="entry name" value="VOC"/>
    <property type="match status" value="1"/>
</dbReference>
<evidence type="ECO:0000259" key="1">
    <source>
        <dbReference type="PROSITE" id="PS51819"/>
    </source>
</evidence>
<dbReference type="PANTHER" id="PTHR35908:SF1">
    <property type="entry name" value="CONSERVED PROTEIN"/>
    <property type="match status" value="1"/>
</dbReference>
<dbReference type="Pfam" id="PF18029">
    <property type="entry name" value="Glyoxalase_6"/>
    <property type="match status" value="2"/>
</dbReference>
<reference evidence="2" key="1">
    <citation type="submission" date="2020-07" db="EMBL/GenBank/DDBJ databases">
        <authorList>
            <person name="Pettersson B.M.F."/>
            <person name="Behra P.R.K."/>
            <person name="Ramesh M."/>
            <person name="Das S."/>
            <person name="Dasgupta S."/>
            <person name="Kirsebom L.A."/>
        </authorList>
    </citation>
    <scope>NUCLEOTIDE SEQUENCE</scope>
    <source>
        <strain evidence="2">DSM 44615</strain>
    </source>
</reference>
<dbReference type="Proteomes" id="UP001140293">
    <property type="component" value="Unassembled WGS sequence"/>
</dbReference>
<dbReference type="SUPFAM" id="SSF54593">
    <property type="entry name" value="Glyoxalase/Bleomycin resistance protein/Dihydroxybiphenyl dioxygenase"/>
    <property type="match status" value="1"/>
</dbReference>
<dbReference type="InterPro" id="IPR037523">
    <property type="entry name" value="VOC_core"/>
</dbReference>
<dbReference type="PROSITE" id="PS51819">
    <property type="entry name" value="VOC"/>
    <property type="match status" value="1"/>
</dbReference>
<dbReference type="AlphaFoldDB" id="A0A9X3BL85"/>
<protein>
    <submittedName>
        <fullName evidence="2">VOC family protein</fullName>
    </submittedName>
</protein>
<dbReference type="PANTHER" id="PTHR35908">
    <property type="entry name" value="HYPOTHETICAL FUSION PROTEIN"/>
    <property type="match status" value="1"/>
</dbReference>
<keyword evidence="3" id="KW-1185">Reference proteome</keyword>
<comment type="caution">
    <text evidence="2">The sequence shown here is derived from an EMBL/GenBank/DDBJ whole genome shotgun (WGS) entry which is preliminary data.</text>
</comment>
<accession>A0A9X3BL85</accession>
<dbReference type="Gene3D" id="3.10.180.10">
    <property type="entry name" value="2,3-Dihydroxybiphenyl 1,2-Dioxygenase, domain 1"/>
    <property type="match status" value="2"/>
</dbReference>
<organism evidence="2 3">
    <name type="scientific">[Mycobacterium] manitobense</name>
    <dbReference type="NCBI Taxonomy" id="190147"/>
    <lineage>
        <taxon>Bacteria</taxon>
        <taxon>Bacillati</taxon>
        <taxon>Actinomycetota</taxon>
        <taxon>Actinomycetes</taxon>
        <taxon>Mycobacteriales</taxon>
        <taxon>Mycobacteriaceae</taxon>
        <taxon>Mycolicibacterium</taxon>
    </lineage>
</organism>